<dbReference type="Pfam" id="PF01203">
    <property type="entry name" value="T2SSN"/>
    <property type="match status" value="1"/>
</dbReference>
<keyword evidence="4" id="KW-0813">Transport</keyword>
<sequence length="255" mass="27474">MSRARRAAWLVLLLAVGLTAALWVLPARWAMAWIPASSPVIITDATGTLWHAKATMAVGVDGLRRSLPDPVAWRLAFDGGPQLVVTHPWLRGSLKLRPSWRGLRMSAQSLHMPASVLTTLHGIFNTLDPEGEVLLSWPELTLGSRSISSNGSKGLLSAQWRNAASSLTRIRPMGEYTLLVTEGGDDKLALALATKQGPWMMEGTGTLTLSGRLQFDGNTWVDESAGADTRDALQGVLDAMAPRSGPDGHTLLKLR</sequence>
<keyword evidence="7" id="KW-0812">Transmembrane</keyword>
<dbReference type="GO" id="GO:0015627">
    <property type="term" value="C:type II protein secretion system complex"/>
    <property type="evidence" value="ECO:0007669"/>
    <property type="project" value="InterPro"/>
</dbReference>
<evidence type="ECO:0000256" key="3">
    <source>
        <dbReference type="ARBA" id="ARBA00021563"/>
    </source>
</evidence>
<name>A0A410GA99_9BURK</name>
<evidence type="ECO:0000256" key="6">
    <source>
        <dbReference type="ARBA" id="ARBA00022519"/>
    </source>
</evidence>
<dbReference type="AlphaFoldDB" id="A0A410GA99"/>
<dbReference type="GO" id="GO:0005886">
    <property type="term" value="C:plasma membrane"/>
    <property type="evidence" value="ECO:0007669"/>
    <property type="project" value="UniProtKB-SubCell"/>
</dbReference>
<evidence type="ECO:0000313" key="11">
    <source>
        <dbReference type="EMBL" id="QAA93242.1"/>
    </source>
</evidence>
<proteinExistence type="inferred from homology"/>
<evidence type="ECO:0000256" key="7">
    <source>
        <dbReference type="ARBA" id="ARBA00022692"/>
    </source>
</evidence>
<keyword evidence="12" id="KW-1185">Reference proteome</keyword>
<dbReference type="GO" id="GO:0015628">
    <property type="term" value="P:protein secretion by the type II secretion system"/>
    <property type="evidence" value="ECO:0007669"/>
    <property type="project" value="InterPro"/>
</dbReference>
<evidence type="ECO:0000256" key="1">
    <source>
        <dbReference type="ARBA" id="ARBA00004533"/>
    </source>
</evidence>
<keyword evidence="9" id="KW-0472">Membrane</keyword>
<dbReference type="KEGG" id="pus:CKA81_04875"/>
<evidence type="ECO:0000313" key="12">
    <source>
        <dbReference type="Proteomes" id="UP000283474"/>
    </source>
</evidence>
<evidence type="ECO:0000256" key="9">
    <source>
        <dbReference type="ARBA" id="ARBA00023136"/>
    </source>
</evidence>
<dbReference type="Proteomes" id="UP000283474">
    <property type="component" value="Chromosome"/>
</dbReference>
<dbReference type="RefSeq" id="WP_128354285.1">
    <property type="nucleotide sequence ID" value="NZ_CP022987.1"/>
</dbReference>
<gene>
    <name evidence="11" type="ORF">CKA81_04875</name>
</gene>
<comment type="subcellular location">
    <subcellularLocation>
        <location evidence="1">Cell inner membrane</location>
    </subcellularLocation>
</comment>
<comment type="similarity">
    <text evidence="2">Belongs to the GSP N family.</text>
</comment>
<evidence type="ECO:0000256" key="8">
    <source>
        <dbReference type="ARBA" id="ARBA00022927"/>
    </source>
</evidence>
<dbReference type="OrthoDB" id="8558191at2"/>
<reference evidence="11 12" key="1">
    <citation type="submission" date="2017-08" db="EMBL/GenBank/DDBJ databases">
        <authorList>
            <person name="Park S.-J."/>
            <person name="Kim H."/>
        </authorList>
    </citation>
    <scope>NUCLEOTIDE SEQUENCE [LARGE SCALE GENOMIC DNA]</scope>
    <source>
        <strain evidence="12">ye3</strain>
    </source>
</reference>
<keyword evidence="8" id="KW-0653">Protein transport</keyword>
<keyword evidence="6" id="KW-0997">Cell inner membrane</keyword>
<evidence type="ECO:0000256" key="4">
    <source>
        <dbReference type="ARBA" id="ARBA00022448"/>
    </source>
</evidence>
<organism evidence="11 12">
    <name type="scientific">Pollutimonas thiosulfatoxidans</name>
    <dbReference type="NCBI Taxonomy" id="2028345"/>
    <lineage>
        <taxon>Bacteria</taxon>
        <taxon>Pseudomonadati</taxon>
        <taxon>Pseudomonadota</taxon>
        <taxon>Betaproteobacteria</taxon>
        <taxon>Burkholderiales</taxon>
        <taxon>Alcaligenaceae</taxon>
        <taxon>Pollutimonas</taxon>
    </lineage>
</organism>
<evidence type="ECO:0000256" key="2">
    <source>
        <dbReference type="ARBA" id="ARBA00007208"/>
    </source>
</evidence>
<keyword evidence="5" id="KW-1003">Cell membrane</keyword>
<dbReference type="InterPro" id="IPR022792">
    <property type="entry name" value="T2SS_protein-GspN"/>
</dbReference>
<evidence type="ECO:0000256" key="5">
    <source>
        <dbReference type="ARBA" id="ARBA00022475"/>
    </source>
</evidence>
<accession>A0A410GA99</accession>
<dbReference type="EMBL" id="CP022987">
    <property type="protein sequence ID" value="QAA93242.1"/>
    <property type="molecule type" value="Genomic_DNA"/>
</dbReference>
<evidence type="ECO:0000256" key="10">
    <source>
        <dbReference type="ARBA" id="ARBA00030772"/>
    </source>
</evidence>
<protein>
    <recommendedName>
        <fullName evidence="3">Type II secretion system protein N</fullName>
    </recommendedName>
    <alternativeName>
        <fullName evidence="10">General secretion pathway protein N</fullName>
    </alternativeName>
</protein>